<dbReference type="eggNOG" id="COG1804">
    <property type="taxonomic scope" value="Bacteria"/>
</dbReference>
<reference evidence="2 3" key="1">
    <citation type="journal article" date="2014" name="Antonie Van Leeuwenhoek">
        <title>Hyphomonas beringensis sp. nov. and Hyphomonas chukchiensis sp. nov., isolated from surface seawater of the Bering Sea and Chukchi Sea.</title>
        <authorList>
            <person name="Li C."/>
            <person name="Lai Q."/>
            <person name="Li G."/>
            <person name="Dong C."/>
            <person name="Wang J."/>
            <person name="Liao Y."/>
            <person name="Shao Z."/>
        </authorList>
    </citation>
    <scope>NUCLEOTIDE SEQUENCE [LARGE SCALE GENOMIC DNA]</scope>
    <source>
        <strain evidence="2 3">25B14_1</strain>
    </source>
</reference>
<protein>
    <recommendedName>
        <fullName evidence="4">CoA transferase</fullName>
    </recommendedName>
</protein>
<dbReference type="RefSeq" id="WP_034790234.1">
    <property type="nucleotide sequence ID" value="NZ_AWFF01000001.1"/>
</dbReference>
<proteinExistence type="predicted"/>
<dbReference type="InterPro" id="IPR050483">
    <property type="entry name" value="CoA-transferase_III_domain"/>
</dbReference>
<dbReference type="Pfam" id="PF02515">
    <property type="entry name" value="CoA_transf_3"/>
    <property type="match status" value="1"/>
</dbReference>
<dbReference type="PATRIC" id="fig|1280946.3.peg.252"/>
<dbReference type="PANTHER" id="PTHR48207:SF3">
    <property type="entry name" value="SUCCINATE--HYDROXYMETHYLGLUTARATE COA-TRANSFERASE"/>
    <property type="match status" value="1"/>
</dbReference>
<dbReference type="Gene3D" id="3.40.50.10540">
    <property type="entry name" value="Crotonobetainyl-coa:carnitine coa-transferase, domain 1"/>
    <property type="match status" value="1"/>
</dbReference>
<dbReference type="AlphaFoldDB" id="A0A062UAJ0"/>
<gene>
    <name evidence="2" type="ORF">HY29_01315</name>
</gene>
<evidence type="ECO:0000313" key="2">
    <source>
        <dbReference type="EMBL" id="KCZ57396.1"/>
    </source>
</evidence>
<keyword evidence="1" id="KW-0808">Transferase</keyword>
<evidence type="ECO:0000313" key="3">
    <source>
        <dbReference type="Proteomes" id="UP000027037"/>
    </source>
</evidence>
<evidence type="ECO:0000256" key="1">
    <source>
        <dbReference type="ARBA" id="ARBA00022679"/>
    </source>
</evidence>
<dbReference type="Proteomes" id="UP000027037">
    <property type="component" value="Unassembled WGS sequence"/>
</dbReference>
<dbReference type="SUPFAM" id="SSF89796">
    <property type="entry name" value="CoA-transferase family III (CaiB/BaiF)"/>
    <property type="match status" value="1"/>
</dbReference>
<dbReference type="InterPro" id="IPR003673">
    <property type="entry name" value="CoA-Trfase_fam_III"/>
</dbReference>
<dbReference type="InterPro" id="IPR044855">
    <property type="entry name" value="CoA-Trfase_III_dom3_sf"/>
</dbReference>
<dbReference type="PANTHER" id="PTHR48207">
    <property type="entry name" value="SUCCINATE--HYDROXYMETHYLGLUTARATE COA-TRANSFERASE"/>
    <property type="match status" value="1"/>
</dbReference>
<accession>A0A062UAJ0</accession>
<dbReference type="InterPro" id="IPR023606">
    <property type="entry name" value="CoA-Trfase_III_dom_1_sf"/>
</dbReference>
<comment type="caution">
    <text evidence="2">The sequence shown here is derived from an EMBL/GenBank/DDBJ whole genome shotgun (WGS) entry which is preliminary data.</text>
</comment>
<keyword evidence="3" id="KW-1185">Reference proteome</keyword>
<dbReference type="EMBL" id="AWFF01000001">
    <property type="protein sequence ID" value="KCZ57396.1"/>
    <property type="molecule type" value="Genomic_DNA"/>
</dbReference>
<evidence type="ECO:0008006" key="4">
    <source>
        <dbReference type="Google" id="ProtNLM"/>
    </source>
</evidence>
<dbReference type="OrthoDB" id="9806585at2"/>
<dbReference type="STRING" id="1280946.HY29_01315"/>
<dbReference type="Gene3D" id="3.30.1540.10">
    <property type="entry name" value="formyl-coa transferase, domain 3"/>
    <property type="match status" value="1"/>
</dbReference>
<dbReference type="GO" id="GO:0008410">
    <property type="term" value="F:CoA-transferase activity"/>
    <property type="evidence" value="ECO:0007669"/>
    <property type="project" value="TreeGrafter"/>
</dbReference>
<sequence>MSFGALSDIRIVDLTQMLAGPYGTMMLADHGAEVIKVESPTGDMTRPNGPWHTDDAQKTHGGYFQSVNRNKKSIVLDLKSTDGRDALLALVRDADAITENFRVGVMEKLGLSYETLRQVNPKLVYGTLRGFGDPRTGHSPYAEWPAFDVVAQAMGGIMGITGPGPEHPTKVGPGIGDIVPGMMLAFGVLAAIHHARRTGTGQFVDVSMLDAVLAVCERAVYQHDITGTVPAPLGNGHPFMCPFGQFPAKDGHVTIAAPHQSFFERLCDLIDVPALKDDKRFASPELRGRNREVLEELLAAATSCFTKAELMQRLGGQIPFGPVMQMDEIAEDPHFAARDMIVPVEQPGSARATRIAGVPVKLSETPGGIHSRGPYLGEHTKEILRRAGFTDSHIDRLQAALPA</sequence>
<organism evidence="2 3">
    <name type="scientific">Hyphomonas beringensis</name>
    <dbReference type="NCBI Taxonomy" id="1280946"/>
    <lineage>
        <taxon>Bacteria</taxon>
        <taxon>Pseudomonadati</taxon>
        <taxon>Pseudomonadota</taxon>
        <taxon>Alphaproteobacteria</taxon>
        <taxon>Hyphomonadales</taxon>
        <taxon>Hyphomonadaceae</taxon>
        <taxon>Hyphomonas</taxon>
    </lineage>
</organism>
<name>A0A062UAJ0_9PROT</name>